<name>A0ABW3JQL4_9FLAO</name>
<sequence length="450" mass="52579">MIKKFLTLFLLLATISVSAQYTEVINSNRPGLSESPYSVGTGVYQFETSFFHRKADAIPTFSNPQATGLNIHFRTGLLDEKFEVSLTTAIQQDKNAFLNIYESTTNQFGFGQFTLAAKYLVFVPKYNDRSKEIRSWNKRHKFDFKRWIPHVSVYAGVNIGSFLNDYHQRGGITPKLGVLLQNEFSDRLNVITNIYYNYMGGYLPEWSYIISGTYNFNKKWSGFAEHQALFNKQETQSNLGLGVAYLFNKNIQINSALRSTFQEESIGYHGSIGVSYRIDRHVDKFVELDEFGNKIEEEKTQTYNKGFFGRMLDKIKGIFKKKDKIDPEIEEGNDINDEDINDDPRGRKRPKSILDDLTKKDEKEKKQTTKADKKAAKKKKKEEEKALKKLEKEKLKEEKRKEKERLKLEKEIKKMEEELKKEEEKAKEEELQRQYEEEKKKRAAKKKEDE</sequence>
<gene>
    <name evidence="3" type="ORF">ACFQ1U_06195</name>
</gene>
<comment type="caution">
    <text evidence="3">The sequence shown here is derived from an EMBL/GenBank/DDBJ whole genome shotgun (WGS) entry which is preliminary data.</text>
</comment>
<feature type="compositionally biased region" description="Basic and acidic residues" evidence="1">
    <location>
        <begin position="352"/>
        <end position="374"/>
    </location>
</feature>
<keyword evidence="2" id="KW-0732">Signal</keyword>
<dbReference type="InterPro" id="IPR025737">
    <property type="entry name" value="FApF"/>
</dbReference>
<organism evidence="3 4">
    <name type="scientific">Tenacibaculum geojense</name>
    <dbReference type="NCBI Taxonomy" id="915352"/>
    <lineage>
        <taxon>Bacteria</taxon>
        <taxon>Pseudomonadati</taxon>
        <taxon>Bacteroidota</taxon>
        <taxon>Flavobacteriia</taxon>
        <taxon>Flavobacteriales</taxon>
        <taxon>Flavobacteriaceae</taxon>
        <taxon>Tenacibaculum</taxon>
    </lineage>
</organism>
<feature type="region of interest" description="Disordered" evidence="1">
    <location>
        <begin position="329"/>
        <end position="450"/>
    </location>
</feature>
<feature type="compositionally biased region" description="Acidic residues" evidence="1">
    <location>
        <begin position="329"/>
        <end position="341"/>
    </location>
</feature>
<feature type="compositionally biased region" description="Basic and acidic residues" evidence="1">
    <location>
        <begin position="381"/>
        <end position="450"/>
    </location>
</feature>
<evidence type="ECO:0000256" key="2">
    <source>
        <dbReference type="SAM" id="SignalP"/>
    </source>
</evidence>
<keyword evidence="4" id="KW-1185">Reference proteome</keyword>
<accession>A0ABW3JQL4</accession>
<dbReference type="Proteomes" id="UP001597062">
    <property type="component" value="Unassembled WGS sequence"/>
</dbReference>
<proteinExistence type="predicted"/>
<feature type="signal peptide" evidence="2">
    <location>
        <begin position="1"/>
        <end position="19"/>
    </location>
</feature>
<evidence type="ECO:0000313" key="4">
    <source>
        <dbReference type="Proteomes" id="UP001597062"/>
    </source>
</evidence>
<feature type="chain" id="PRO_5045732761" evidence="2">
    <location>
        <begin position="20"/>
        <end position="450"/>
    </location>
</feature>
<protein>
    <submittedName>
        <fullName evidence="3">Transporter</fullName>
    </submittedName>
</protein>
<reference evidence="4" key="1">
    <citation type="journal article" date="2019" name="Int. J. Syst. Evol. Microbiol.">
        <title>The Global Catalogue of Microorganisms (GCM) 10K type strain sequencing project: providing services to taxonomists for standard genome sequencing and annotation.</title>
        <authorList>
            <consortium name="The Broad Institute Genomics Platform"/>
            <consortium name="The Broad Institute Genome Sequencing Center for Infectious Disease"/>
            <person name="Wu L."/>
            <person name="Ma J."/>
        </authorList>
    </citation>
    <scope>NUCLEOTIDE SEQUENCE [LARGE SCALE GENOMIC DNA]</scope>
    <source>
        <strain evidence="4">CCUG 60527</strain>
    </source>
</reference>
<dbReference type="EMBL" id="JBHTJR010000031">
    <property type="protein sequence ID" value="MFD0992788.1"/>
    <property type="molecule type" value="Genomic_DNA"/>
</dbReference>
<dbReference type="RefSeq" id="WP_386106427.1">
    <property type="nucleotide sequence ID" value="NZ_JBHTJR010000031.1"/>
</dbReference>
<evidence type="ECO:0000256" key="1">
    <source>
        <dbReference type="SAM" id="MobiDB-lite"/>
    </source>
</evidence>
<dbReference type="Pfam" id="PF13557">
    <property type="entry name" value="Phenol_MetA_deg"/>
    <property type="match status" value="1"/>
</dbReference>
<evidence type="ECO:0000313" key="3">
    <source>
        <dbReference type="EMBL" id="MFD0992788.1"/>
    </source>
</evidence>